<protein>
    <submittedName>
        <fullName evidence="1">Uncharacterized protein</fullName>
    </submittedName>
</protein>
<evidence type="ECO:0000313" key="1">
    <source>
        <dbReference type="EMBL" id="KIM37866.1"/>
    </source>
</evidence>
<dbReference type="AlphaFoldDB" id="A0A0C3C2L3"/>
<evidence type="ECO:0000313" key="2">
    <source>
        <dbReference type="Proteomes" id="UP000053424"/>
    </source>
</evidence>
<reference evidence="1 2" key="1">
    <citation type="submission" date="2014-04" db="EMBL/GenBank/DDBJ databases">
        <authorList>
            <consortium name="DOE Joint Genome Institute"/>
            <person name="Kuo A."/>
            <person name="Gay G."/>
            <person name="Dore J."/>
            <person name="Kohler A."/>
            <person name="Nagy L.G."/>
            <person name="Floudas D."/>
            <person name="Copeland A."/>
            <person name="Barry K.W."/>
            <person name="Cichocki N."/>
            <person name="Veneault-Fourrey C."/>
            <person name="LaButti K."/>
            <person name="Lindquist E.A."/>
            <person name="Lipzen A."/>
            <person name="Lundell T."/>
            <person name="Morin E."/>
            <person name="Murat C."/>
            <person name="Sun H."/>
            <person name="Tunlid A."/>
            <person name="Henrissat B."/>
            <person name="Grigoriev I.V."/>
            <person name="Hibbett D.S."/>
            <person name="Martin F."/>
            <person name="Nordberg H.P."/>
            <person name="Cantor M.N."/>
            <person name="Hua S.X."/>
        </authorList>
    </citation>
    <scope>NUCLEOTIDE SEQUENCE [LARGE SCALE GENOMIC DNA]</scope>
    <source>
        <strain evidence="2">h7</strain>
    </source>
</reference>
<keyword evidence="2" id="KW-1185">Reference proteome</keyword>
<sequence length="64" mass="7296">MVREEAFSQRVLYSGYFKFSAPSTYLAGIIFIRSPVMLGAAKSRQFSMQSQQKEIQCLALGQWI</sequence>
<name>A0A0C3C2L3_HEBCY</name>
<dbReference type="HOGENOM" id="CLU_2867898_0_0_1"/>
<organism evidence="1 2">
    <name type="scientific">Hebeloma cylindrosporum</name>
    <dbReference type="NCBI Taxonomy" id="76867"/>
    <lineage>
        <taxon>Eukaryota</taxon>
        <taxon>Fungi</taxon>
        <taxon>Dikarya</taxon>
        <taxon>Basidiomycota</taxon>
        <taxon>Agaricomycotina</taxon>
        <taxon>Agaricomycetes</taxon>
        <taxon>Agaricomycetidae</taxon>
        <taxon>Agaricales</taxon>
        <taxon>Agaricineae</taxon>
        <taxon>Hymenogastraceae</taxon>
        <taxon>Hebeloma</taxon>
    </lineage>
</organism>
<accession>A0A0C3C2L3</accession>
<dbReference type="Proteomes" id="UP000053424">
    <property type="component" value="Unassembled WGS sequence"/>
</dbReference>
<proteinExistence type="predicted"/>
<gene>
    <name evidence="1" type="ORF">M413DRAFT_448138</name>
</gene>
<dbReference type="EMBL" id="KN831794">
    <property type="protein sequence ID" value="KIM37866.1"/>
    <property type="molecule type" value="Genomic_DNA"/>
</dbReference>
<reference evidence="2" key="2">
    <citation type="submission" date="2015-01" db="EMBL/GenBank/DDBJ databases">
        <title>Evolutionary Origins and Diversification of the Mycorrhizal Mutualists.</title>
        <authorList>
            <consortium name="DOE Joint Genome Institute"/>
            <consortium name="Mycorrhizal Genomics Consortium"/>
            <person name="Kohler A."/>
            <person name="Kuo A."/>
            <person name="Nagy L.G."/>
            <person name="Floudas D."/>
            <person name="Copeland A."/>
            <person name="Barry K.W."/>
            <person name="Cichocki N."/>
            <person name="Veneault-Fourrey C."/>
            <person name="LaButti K."/>
            <person name="Lindquist E.A."/>
            <person name="Lipzen A."/>
            <person name="Lundell T."/>
            <person name="Morin E."/>
            <person name="Murat C."/>
            <person name="Riley R."/>
            <person name="Ohm R."/>
            <person name="Sun H."/>
            <person name="Tunlid A."/>
            <person name="Henrissat B."/>
            <person name="Grigoriev I.V."/>
            <person name="Hibbett D.S."/>
            <person name="Martin F."/>
        </authorList>
    </citation>
    <scope>NUCLEOTIDE SEQUENCE [LARGE SCALE GENOMIC DNA]</scope>
    <source>
        <strain evidence="2">h7</strain>
    </source>
</reference>